<dbReference type="CTD" id="20316047"/>
<dbReference type="Proteomes" id="UP000054324">
    <property type="component" value="Unassembled WGS sequence"/>
</dbReference>
<organism evidence="1 2">
    <name type="scientific">Opisthorchis viverrini</name>
    <name type="common">Southeast Asian liver fluke</name>
    <dbReference type="NCBI Taxonomy" id="6198"/>
    <lineage>
        <taxon>Eukaryota</taxon>
        <taxon>Metazoa</taxon>
        <taxon>Spiralia</taxon>
        <taxon>Lophotrochozoa</taxon>
        <taxon>Platyhelminthes</taxon>
        <taxon>Trematoda</taxon>
        <taxon>Digenea</taxon>
        <taxon>Opisthorchiida</taxon>
        <taxon>Opisthorchiata</taxon>
        <taxon>Opisthorchiidae</taxon>
        <taxon>Opisthorchis</taxon>
    </lineage>
</organism>
<reference evidence="1 2" key="1">
    <citation type="submission" date="2013-11" db="EMBL/GenBank/DDBJ databases">
        <title>Opisthorchis viverrini - life in the bile duct.</title>
        <authorList>
            <person name="Young N.D."/>
            <person name="Nagarajan N."/>
            <person name="Lin S.J."/>
            <person name="Korhonen P.K."/>
            <person name="Jex A.R."/>
            <person name="Hall R.S."/>
            <person name="Safavi-Hemami H."/>
            <person name="Kaewkong W."/>
            <person name="Bertrand D."/>
            <person name="Gao S."/>
            <person name="Seet Q."/>
            <person name="Wongkham S."/>
            <person name="Teh B.T."/>
            <person name="Wongkham C."/>
            <person name="Intapan P.M."/>
            <person name="Maleewong W."/>
            <person name="Yang X."/>
            <person name="Hu M."/>
            <person name="Wang Z."/>
            <person name="Hofmann A."/>
            <person name="Sternberg P.W."/>
            <person name="Tan P."/>
            <person name="Wang J."/>
            <person name="Gasser R.B."/>
        </authorList>
    </citation>
    <scope>NUCLEOTIDE SEQUENCE [LARGE SCALE GENOMIC DNA]</scope>
</reference>
<protein>
    <submittedName>
        <fullName evidence="1">Uncharacterized protein</fullName>
    </submittedName>
</protein>
<evidence type="ECO:0000313" key="2">
    <source>
        <dbReference type="Proteomes" id="UP000054324"/>
    </source>
</evidence>
<dbReference type="GeneID" id="20316047"/>
<evidence type="ECO:0000313" key="1">
    <source>
        <dbReference type="EMBL" id="KER31921.1"/>
    </source>
</evidence>
<dbReference type="EMBL" id="KL596639">
    <property type="protein sequence ID" value="KER31921.1"/>
    <property type="molecule type" value="Genomic_DNA"/>
</dbReference>
<dbReference type="RefSeq" id="XP_009164249.1">
    <property type="nucleotide sequence ID" value="XM_009165985.1"/>
</dbReference>
<name>A0A074ZXV2_OPIVI</name>
<sequence>MSFGGDSANAFVMHGEKGPENIMRIDAKKDLGIRVSSNLSPLHHGKSAQKAFGILRMIRRTFSLGDPDGYEWFHSRDGEHLEQLFPKFEA</sequence>
<keyword evidence="2" id="KW-1185">Reference proteome</keyword>
<dbReference type="KEGG" id="ovi:T265_01859"/>
<proteinExistence type="predicted"/>
<accession>A0A074ZXV2</accession>
<gene>
    <name evidence="1" type="ORF">T265_01859</name>
</gene>
<dbReference type="AlphaFoldDB" id="A0A074ZXV2"/>
<dbReference type="OrthoDB" id="10063766at2759"/>